<name>A0AAN8X2K0_HALRR</name>
<proteinExistence type="predicted"/>
<comment type="caution">
    <text evidence="1">The sequence shown here is derived from an EMBL/GenBank/DDBJ whole genome shotgun (WGS) entry which is preliminary data.</text>
</comment>
<dbReference type="Proteomes" id="UP001381693">
    <property type="component" value="Unassembled WGS sequence"/>
</dbReference>
<evidence type="ECO:0000313" key="1">
    <source>
        <dbReference type="EMBL" id="KAK7070909.1"/>
    </source>
</evidence>
<sequence>MAESEAIAKALVYSYLSQADQKLAKLVVKKLGQTSFLIFFRKFDVFRKPLFLEHAQWA</sequence>
<keyword evidence="2" id="KW-1185">Reference proteome</keyword>
<evidence type="ECO:0000313" key="2">
    <source>
        <dbReference type="Proteomes" id="UP001381693"/>
    </source>
</evidence>
<dbReference type="EMBL" id="JAXCGZ010015193">
    <property type="protein sequence ID" value="KAK7070909.1"/>
    <property type="molecule type" value="Genomic_DNA"/>
</dbReference>
<accession>A0AAN8X2K0</accession>
<reference evidence="1 2" key="1">
    <citation type="submission" date="2023-11" db="EMBL/GenBank/DDBJ databases">
        <title>Halocaridina rubra genome assembly.</title>
        <authorList>
            <person name="Smith C."/>
        </authorList>
    </citation>
    <scope>NUCLEOTIDE SEQUENCE [LARGE SCALE GENOMIC DNA]</scope>
    <source>
        <strain evidence="1">EP-1</strain>
        <tissue evidence="1">Whole</tissue>
    </source>
</reference>
<gene>
    <name evidence="1" type="ORF">SK128_026953</name>
</gene>
<dbReference type="AlphaFoldDB" id="A0AAN8X2K0"/>
<organism evidence="1 2">
    <name type="scientific">Halocaridina rubra</name>
    <name type="common">Hawaiian red shrimp</name>
    <dbReference type="NCBI Taxonomy" id="373956"/>
    <lineage>
        <taxon>Eukaryota</taxon>
        <taxon>Metazoa</taxon>
        <taxon>Ecdysozoa</taxon>
        <taxon>Arthropoda</taxon>
        <taxon>Crustacea</taxon>
        <taxon>Multicrustacea</taxon>
        <taxon>Malacostraca</taxon>
        <taxon>Eumalacostraca</taxon>
        <taxon>Eucarida</taxon>
        <taxon>Decapoda</taxon>
        <taxon>Pleocyemata</taxon>
        <taxon>Caridea</taxon>
        <taxon>Atyoidea</taxon>
        <taxon>Atyidae</taxon>
        <taxon>Halocaridina</taxon>
    </lineage>
</organism>
<protein>
    <submittedName>
        <fullName evidence="1">Uncharacterized protein</fullName>
    </submittedName>
</protein>